<proteinExistence type="predicted"/>
<evidence type="ECO:0000313" key="2">
    <source>
        <dbReference type="Proteomes" id="UP000002059"/>
    </source>
</evidence>
<sequence>MCGTVHEAIDAVGLFYAVESLESLWKASPAANEKVEKQILLREIEIFRNMKLDDNVCVVDKVLLQDLAPQDPRSSDDLFAAPTRTLAPRASCRPGMYLVVGVWASSVVGYLSNLPMGFPNAPKVLGTLDNGLDFSPGSPHLWTRFGKPLEQLARTMDNVECRAR</sequence>
<dbReference type="HOGENOM" id="CLU_1619554_0_0_1"/>
<evidence type="ECO:0000313" key="1">
    <source>
        <dbReference type="EMBL" id="EEH37636.2"/>
    </source>
</evidence>
<name>C1HBB3_PARBA</name>
<gene>
    <name evidence="1" type="ORF">PAAG_08054</name>
</gene>
<keyword evidence="2" id="KW-1185">Reference proteome</keyword>
<dbReference type="AlphaFoldDB" id="C1HBB3"/>
<dbReference type="RefSeq" id="XP_002789987.2">
    <property type="nucleotide sequence ID" value="XM_002789941.2"/>
</dbReference>
<dbReference type="Proteomes" id="UP000002059">
    <property type="component" value="Partially assembled WGS sequence"/>
</dbReference>
<reference evidence="1 2" key="1">
    <citation type="journal article" date="2011" name="PLoS Genet.">
        <title>Comparative genomic analysis of human fungal pathogens causing paracoccidioidomycosis.</title>
        <authorList>
            <person name="Desjardins C.A."/>
            <person name="Champion M.D."/>
            <person name="Holder J.W."/>
            <person name="Muszewska A."/>
            <person name="Goldberg J."/>
            <person name="Bailao A.M."/>
            <person name="Brigido M.M."/>
            <person name="Ferreira M.E."/>
            <person name="Garcia A.M."/>
            <person name="Grynberg M."/>
            <person name="Gujja S."/>
            <person name="Heiman D.I."/>
            <person name="Henn M.R."/>
            <person name="Kodira C.D."/>
            <person name="Leon-Narvaez H."/>
            <person name="Longo L.V."/>
            <person name="Ma L.J."/>
            <person name="Malavazi I."/>
            <person name="Matsuo A.L."/>
            <person name="Morais F.V."/>
            <person name="Pereira M."/>
            <person name="Rodriguez-Brito S."/>
            <person name="Sakthikumar S."/>
            <person name="Salem-Izacc S.M."/>
            <person name="Sykes S.M."/>
            <person name="Teixeira M.M."/>
            <person name="Vallejo M.C."/>
            <person name="Walter M.E."/>
            <person name="Yandava C."/>
            <person name="Young S."/>
            <person name="Zeng Q."/>
            <person name="Zucker J."/>
            <person name="Felipe M.S."/>
            <person name="Goldman G.H."/>
            <person name="Haas B.J."/>
            <person name="McEwen J.G."/>
            <person name="Nino-Vega G."/>
            <person name="Puccia R."/>
            <person name="San-Blas G."/>
            <person name="Soares C.M."/>
            <person name="Birren B.W."/>
            <person name="Cuomo C.A."/>
        </authorList>
    </citation>
    <scope>NUCLEOTIDE SEQUENCE [LARGE SCALE GENOMIC DNA]</scope>
    <source>
        <strain evidence="2">ATCC MYA-826 / Pb01</strain>
    </source>
</reference>
<dbReference type="EMBL" id="KN294020">
    <property type="protein sequence ID" value="EEH37636.2"/>
    <property type="molecule type" value="Genomic_DNA"/>
</dbReference>
<organism evidence="1 2">
    <name type="scientific">Paracoccidioides lutzii (strain ATCC MYA-826 / Pb01)</name>
    <name type="common">Paracoccidioides brasiliensis</name>
    <dbReference type="NCBI Taxonomy" id="502779"/>
    <lineage>
        <taxon>Eukaryota</taxon>
        <taxon>Fungi</taxon>
        <taxon>Dikarya</taxon>
        <taxon>Ascomycota</taxon>
        <taxon>Pezizomycotina</taxon>
        <taxon>Eurotiomycetes</taxon>
        <taxon>Eurotiomycetidae</taxon>
        <taxon>Onygenales</taxon>
        <taxon>Ajellomycetaceae</taxon>
        <taxon>Paracoccidioides</taxon>
    </lineage>
</organism>
<accession>C1HBB3</accession>
<dbReference type="KEGG" id="pbl:PAAG_08054"/>
<dbReference type="VEuPathDB" id="FungiDB:PAAG_08054"/>
<dbReference type="GeneID" id="9093197"/>
<protein>
    <submittedName>
        <fullName evidence="1">Uncharacterized protein</fullName>
    </submittedName>
</protein>